<evidence type="ECO:0000313" key="6">
    <source>
        <dbReference type="Proteomes" id="UP001230915"/>
    </source>
</evidence>
<dbReference type="InterPro" id="IPR045474">
    <property type="entry name" value="GEVED"/>
</dbReference>
<dbReference type="Pfam" id="PF00041">
    <property type="entry name" value="fn3"/>
    <property type="match status" value="1"/>
</dbReference>
<keyword evidence="1 3" id="KW-0732">Signal</keyword>
<dbReference type="NCBIfam" id="TIGR04183">
    <property type="entry name" value="Por_Secre_tail"/>
    <property type="match status" value="1"/>
</dbReference>
<feature type="compositionally biased region" description="Polar residues" evidence="2">
    <location>
        <begin position="1298"/>
        <end position="1312"/>
    </location>
</feature>
<dbReference type="InterPro" id="IPR036116">
    <property type="entry name" value="FN3_sf"/>
</dbReference>
<evidence type="ECO:0000256" key="1">
    <source>
        <dbReference type="ARBA" id="ARBA00022729"/>
    </source>
</evidence>
<evidence type="ECO:0000256" key="2">
    <source>
        <dbReference type="SAM" id="MobiDB-lite"/>
    </source>
</evidence>
<feature type="region of interest" description="Disordered" evidence="2">
    <location>
        <begin position="1284"/>
        <end position="1312"/>
    </location>
</feature>
<gene>
    <name evidence="5" type="ORF">RBU60_01640</name>
</gene>
<dbReference type="RefSeq" id="WP_308862875.1">
    <property type="nucleotide sequence ID" value="NZ_JAVHUL010000002.1"/>
</dbReference>
<dbReference type="InterPro" id="IPR026444">
    <property type="entry name" value="Secre_tail"/>
</dbReference>
<dbReference type="Gene3D" id="2.60.40.10">
    <property type="entry name" value="Immunoglobulins"/>
    <property type="match status" value="3"/>
</dbReference>
<evidence type="ECO:0000256" key="3">
    <source>
        <dbReference type="SAM" id="SignalP"/>
    </source>
</evidence>
<comment type="caution">
    <text evidence="5">The sequence shown here is derived from an EMBL/GenBank/DDBJ whole genome shotgun (WGS) entry which is preliminary data.</text>
</comment>
<feature type="domain" description="Fibronectin type-III" evidence="4">
    <location>
        <begin position="413"/>
        <end position="506"/>
    </location>
</feature>
<reference evidence="5 6" key="1">
    <citation type="submission" date="2023-08" db="EMBL/GenBank/DDBJ databases">
        <title>Mesonia sp. MT50, isolated from deep-sea sediment of the Mariana Trench.</title>
        <authorList>
            <person name="Fu H."/>
        </authorList>
    </citation>
    <scope>NUCLEOTIDE SEQUENCE [LARGE SCALE GENOMIC DNA]</scope>
    <source>
        <strain evidence="5 6">MT50</strain>
    </source>
</reference>
<protein>
    <submittedName>
        <fullName evidence="5">GEVED domain-containing protein</fullName>
    </submittedName>
</protein>
<sequence>MKKIILLCVATLAATLMWTPGHAQVYGETCDGPITVSSLPFNDAGNTSTYGDDYESGDVPALTPDAVGDPYENYLGGDDVVYAYTPTQNQLIDISVTNHGTYTGVFVMTGCPFTSTVGGHTLTSGTAALEVNGLPVQTGETYYIVISTWADPQSTDYVIDIVDATPACTPPQNLSVSVNGPNNAGLSWEEPITGEPDGYLAKLVEGDSTEPTSGFYTMASDNLGFGYTGGLTPNTDYYYWIKSDCGSEESSLAMIYFKTTCATVSDFSEDFEATTGSDLPNCWTKVGAAGSVKTQASTGISGARVLYMYDGATVALPSVDNAAANTHQISMNVRANFTAGETIEFGYLLDSSDETSFVLISSIETDSSTTPQEFLATPTGMPAGDVVFALHTVGAVSVLIDDVSWELAPACPKVTGLIANNIGTTTVDLDWDTDTSSMDWDVFVVEHDETNPTLPSGSGTDPSVGSHPYTKTGLSPNTTYDFYVRADCDMYVADWTGPVTFTTACGAITAMFEDFDSYGTGSIVPDCWERMVPAVSAGSQSISSTSPASGTRNIYQYTSATSTSVIVALPEFSNIDAGTHWLKFKARVGSGTGTLSVGYVTDVSDYDSFILIEDVAINNSTYASNSEYSVIVPNTVPAGARLAIKSANNATSHYWDDVSWEQVPSCIAPTALVATGVAETTADIDWTAGASESSWNISWGTPGYTPGDAEEIATDVAAVTNYQITGLTAETAYDVYVQADCNLDGTSDWVGPLDVYTGYCIPTNSGDDAYIESVTITGDSSQDISNLNSGAGLTGTGYSDFSAQTVMVSPEGDIDYSVTMESGETAGLKIWIDWNNDLMFDETTEVVFESSSYSADYTGAITMPAGATGSHRMRIGSSYTPSSGPANACSHTGEGEYEDYTIDIIVLATCTEAVAGTVLGNTTMEVCALAPFSMSVTGNSEPADGLTRTWQSSPAGAGTWTDLGVAASTLNVAGIDTATDYRYHVECINGDIDDSAVIAVSLNPNPSDCYCIPEGTNSGRYIDNFATTGGAQNISNMGSGYSADGYGDFTTMTVEANAGDELSFTADIIGGTAGFRIWVDWNQDGLFDTTEEVAYSSSGYSAAHAGDFTIPLSAATGETRMRIVSHWLSTSGDVDPCETGFTNGEFEDYTIDITPFSGFIYEAGAWSPSDPNTNATASDNIVVIDGEASFTGDIEVNNITVNSGATLNVESVLTINGDITNNGDMIFKSAATSDGELAAVPASSSITGEFTVERYTSANRAYRFVSSPVTTSTSIHANWQEGATSATDNPAPGFGTHITGSTTDQQNGFDGTVTGNPSLFTLDAANQDFAAVANTDVNTITAGEGYLLFVRGDRSIDLTTNASAGETTLRSRGTLHIGDLTQTSNLSSVANEFNLIANPYQSAIDITSVIANSQNLNANYCYVYDPSLGVNGAYVTVDLSDGSNGASSQANQYVQPGQAVQVATDSNGTTSVLFSEADKAPGNHTSTFRAESLVNANGFIKTQLYTTENYVAGAKLHDNFMIHFSSAYNNVLNSEDAVKAFNFTENMGTGSLGAVYSIERRKMPVDAEEIQLFTDNYEHQGYTLLVETGNLGEAKAYFVDSFTEEEVALVEGENLINFNVDLDSEQSKATDRFYLRFEEQGLFTDSSVLDHSLQLYPNPTTIESGFYLSSSLWKDQQVSISVRDLLGREVYSSQEIFTNGKIHVSPGNSLGNGTYFVEVKQGDQRIVKRFITK</sequence>
<feature type="domain" description="Fibronectin type-III" evidence="4">
    <location>
        <begin position="668"/>
        <end position="760"/>
    </location>
</feature>
<dbReference type="CDD" id="cd00063">
    <property type="entry name" value="FN3"/>
    <property type="match status" value="2"/>
</dbReference>
<dbReference type="SUPFAM" id="SSF49265">
    <property type="entry name" value="Fibronectin type III"/>
    <property type="match status" value="2"/>
</dbReference>
<keyword evidence="6" id="KW-1185">Reference proteome</keyword>
<dbReference type="PROSITE" id="PS50853">
    <property type="entry name" value="FN3"/>
    <property type="match status" value="3"/>
</dbReference>
<feature type="chain" id="PRO_5045684914" evidence="3">
    <location>
        <begin position="24"/>
        <end position="1733"/>
    </location>
</feature>
<dbReference type="InterPro" id="IPR003961">
    <property type="entry name" value="FN3_dom"/>
</dbReference>
<dbReference type="InterPro" id="IPR013783">
    <property type="entry name" value="Ig-like_fold"/>
</dbReference>
<accession>A0ABU0ZXT0</accession>
<feature type="domain" description="Fibronectin type-III" evidence="4">
    <location>
        <begin position="170"/>
        <end position="263"/>
    </location>
</feature>
<feature type="signal peptide" evidence="3">
    <location>
        <begin position="1"/>
        <end position="23"/>
    </location>
</feature>
<feature type="compositionally biased region" description="Polar residues" evidence="2">
    <location>
        <begin position="451"/>
        <end position="463"/>
    </location>
</feature>
<dbReference type="Pfam" id="PF18962">
    <property type="entry name" value="Por_Secre_tail"/>
    <property type="match status" value="1"/>
</dbReference>
<dbReference type="EMBL" id="JAVHUL010000002">
    <property type="protein sequence ID" value="MDQ7916261.1"/>
    <property type="molecule type" value="Genomic_DNA"/>
</dbReference>
<evidence type="ECO:0000259" key="4">
    <source>
        <dbReference type="PROSITE" id="PS50853"/>
    </source>
</evidence>
<dbReference type="Proteomes" id="UP001230915">
    <property type="component" value="Unassembled WGS sequence"/>
</dbReference>
<proteinExistence type="predicted"/>
<feature type="region of interest" description="Disordered" evidence="2">
    <location>
        <begin position="450"/>
        <end position="470"/>
    </location>
</feature>
<evidence type="ECO:0000313" key="5">
    <source>
        <dbReference type="EMBL" id="MDQ7916261.1"/>
    </source>
</evidence>
<dbReference type="SMART" id="SM00060">
    <property type="entry name" value="FN3"/>
    <property type="match status" value="3"/>
</dbReference>
<dbReference type="Pfam" id="PF20009">
    <property type="entry name" value="GEVED"/>
    <property type="match status" value="2"/>
</dbReference>
<organism evidence="5 6">
    <name type="scientific">Mesonia profundi</name>
    <dbReference type="NCBI Taxonomy" id="3070998"/>
    <lineage>
        <taxon>Bacteria</taxon>
        <taxon>Pseudomonadati</taxon>
        <taxon>Bacteroidota</taxon>
        <taxon>Flavobacteriia</taxon>
        <taxon>Flavobacteriales</taxon>
        <taxon>Flavobacteriaceae</taxon>
        <taxon>Mesonia</taxon>
    </lineage>
</organism>
<name>A0ABU0ZXT0_9FLAO</name>